<evidence type="ECO:0000256" key="3">
    <source>
        <dbReference type="ARBA" id="ARBA00022692"/>
    </source>
</evidence>
<dbReference type="PROSITE" id="PS50113">
    <property type="entry name" value="PAC"/>
    <property type="match status" value="3"/>
</dbReference>
<feature type="domain" description="GGDEF" evidence="10">
    <location>
        <begin position="711"/>
        <end position="844"/>
    </location>
</feature>
<feature type="transmembrane region" description="Helical" evidence="6">
    <location>
        <begin position="152"/>
        <end position="171"/>
    </location>
</feature>
<dbReference type="PANTHER" id="PTHR44757">
    <property type="entry name" value="DIGUANYLATE CYCLASE DGCP"/>
    <property type="match status" value="1"/>
</dbReference>
<feature type="domain" description="PAC" evidence="8">
    <location>
        <begin position="627"/>
        <end position="679"/>
    </location>
</feature>
<dbReference type="SMART" id="SM00091">
    <property type="entry name" value="PAS"/>
    <property type="match status" value="3"/>
</dbReference>
<dbReference type="InterPro" id="IPR000700">
    <property type="entry name" value="PAS-assoc_C"/>
</dbReference>
<feature type="transmembrane region" description="Helical" evidence="6">
    <location>
        <begin position="120"/>
        <end position="140"/>
    </location>
</feature>
<name>A0ABT8B0Z0_9NEIS</name>
<dbReference type="InterPro" id="IPR001610">
    <property type="entry name" value="PAC"/>
</dbReference>
<keyword evidence="12" id="KW-1185">Reference proteome</keyword>
<gene>
    <name evidence="11" type="ORF">QWZ03_02905</name>
</gene>
<keyword evidence="5 6" id="KW-0472">Membrane</keyword>
<dbReference type="SUPFAM" id="SSF141868">
    <property type="entry name" value="EAL domain-like"/>
    <property type="match status" value="1"/>
</dbReference>
<dbReference type="Pfam" id="PF08447">
    <property type="entry name" value="PAS_3"/>
    <property type="match status" value="2"/>
</dbReference>
<dbReference type="Pfam" id="PF00563">
    <property type="entry name" value="EAL"/>
    <property type="match status" value="1"/>
</dbReference>
<feature type="transmembrane region" description="Helical" evidence="6">
    <location>
        <begin position="263"/>
        <end position="282"/>
    </location>
</feature>
<organism evidence="11 12">
    <name type="scientific">Chitinimonas viridis</name>
    <dbReference type="NCBI Taxonomy" id="664880"/>
    <lineage>
        <taxon>Bacteria</taxon>
        <taxon>Pseudomonadati</taxon>
        <taxon>Pseudomonadota</taxon>
        <taxon>Betaproteobacteria</taxon>
        <taxon>Neisseriales</taxon>
        <taxon>Chitinibacteraceae</taxon>
        <taxon>Chitinimonas</taxon>
    </lineage>
</organism>
<dbReference type="SMART" id="SM00086">
    <property type="entry name" value="PAC"/>
    <property type="match status" value="3"/>
</dbReference>
<feature type="domain" description="EAL" evidence="9">
    <location>
        <begin position="855"/>
        <end position="1110"/>
    </location>
</feature>
<dbReference type="NCBIfam" id="NF007298">
    <property type="entry name" value="PRK09776.1"/>
    <property type="match status" value="1"/>
</dbReference>
<dbReference type="Gene3D" id="3.30.70.270">
    <property type="match status" value="1"/>
</dbReference>
<dbReference type="InterPro" id="IPR007895">
    <property type="entry name" value="MASE1"/>
</dbReference>
<dbReference type="Pfam" id="PF00990">
    <property type="entry name" value="GGDEF"/>
    <property type="match status" value="1"/>
</dbReference>
<keyword evidence="3 6" id="KW-0812">Transmembrane</keyword>
<dbReference type="InterPro" id="IPR001633">
    <property type="entry name" value="EAL_dom"/>
</dbReference>
<dbReference type="GO" id="GO:0052621">
    <property type="term" value="F:diguanylate cyclase activity"/>
    <property type="evidence" value="ECO:0007669"/>
    <property type="project" value="UniProtKB-EC"/>
</dbReference>
<keyword evidence="4 6" id="KW-1133">Transmembrane helix</keyword>
<dbReference type="InterPro" id="IPR000160">
    <property type="entry name" value="GGDEF_dom"/>
</dbReference>
<dbReference type="NCBIfam" id="TIGR00254">
    <property type="entry name" value="GGDEF"/>
    <property type="match status" value="1"/>
</dbReference>
<feature type="transmembrane region" description="Helical" evidence="6">
    <location>
        <begin position="191"/>
        <end position="210"/>
    </location>
</feature>
<dbReference type="Gene3D" id="3.20.20.450">
    <property type="entry name" value="EAL domain"/>
    <property type="match status" value="1"/>
</dbReference>
<dbReference type="InterPro" id="IPR013655">
    <property type="entry name" value="PAS_fold_3"/>
</dbReference>
<feature type="domain" description="PAS" evidence="7">
    <location>
        <begin position="549"/>
        <end position="622"/>
    </location>
</feature>
<comment type="subcellular location">
    <subcellularLocation>
        <location evidence="1">Cell membrane</location>
        <topology evidence="1">Multi-pass membrane protein</topology>
    </subcellularLocation>
</comment>
<dbReference type="NCBIfam" id="TIGR00229">
    <property type="entry name" value="sensory_box"/>
    <property type="match status" value="2"/>
</dbReference>
<dbReference type="EC" id="2.7.7.65" evidence="11"/>
<feature type="domain" description="PAC" evidence="8">
    <location>
        <begin position="496"/>
        <end position="548"/>
    </location>
</feature>
<dbReference type="SUPFAM" id="SSF55785">
    <property type="entry name" value="PYP-like sensor domain (PAS domain)"/>
    <property type="match status" value="3"/>
</dbReference>
<dbReference type="InterPro" id="IPR000014">
    <property type="entry name" value="PAS"/>
</dbReference>
<dbReference type="InterPro" id="IPR029787">
    <property type="entry name" value="Nucleotide_cyclase"/>
</dbReference>
<accession>A0ABT8B0Z0</accession>
<evidence type="ECO:0000256" key="1">
    <source>
        <dbReference type="ARBA" id="ARBA00004651"/>
    </source>
</evidence>
<evidence type="ECO:0000313" key="12">
    <source>
        <dbReference type="Proteomes" id="UP001180081"/>
    </source>
</evidence>
<feature type="domain" description="PAS" evidence="7">
    <location>
        <begin position="295"/>
        <end position="365"/>
    </location>
</feature>
<dbReference type="SMART" id="SM00052">
    <property type="entry name" value="EAL"/>
    <property type="match status" value="1"/>
</dbReference>
<dbReference type="CDD" id="cd01948">
    <property type="entry name" value="EAL"/>
    <property type="match status" value="1"/>
</dbReference>
<keyword evidence="11" id="KW-0548">Nucleotidyltransferase</keyword>
<dbReference type="InterPro" id="IPR052155">
    <property type="entry name" value="Biofilm_reg_signaling"/>
</dbReference>
<reference evidence="11" key="1">
    <citation type="journal article" date="2014" name="Int. J. Syst. Evol. Microbiol.">
        <title>Complete genome of a new Firmicutes species belonging to the dominant human colonic microbiota ('Ruminococcus bicirculans') reveals two chromosomes and a selective capacity to utilize plant glucans.</title>
        <authorList>
            <consortium name="NISC Comparative Sequencing Program"/>
            <person name="Wegmann U."/>
            <person name="Louis P."/>
            <person name="Goesmann A."/>
            <person name="Henrissat B."/>
            <person name="Duncan S.H."/>
            <person name="Flint H.J."/>
        </authorList>
    </citation>
    <scope>NUCLEOTIDE SEQUENCE</scope>
    <source>
        <strain evidence="11">CECT 7703</strain>
    </source>
</reference>
<proteinExistence type="predicted"/>
<evidence type="ECO:0000256" key="2">
    <source>
        <dbReference type="ARBA" id="ARBA00022475"/>
    </source>
</evidence>
<dbReference type="PANTHER" id="PTHR44757:SF4">
    <property type="entry name" value="DIGUANYLATE CYCLASE DGCE-RELATED"/>
    <property type="match status" value="1"/>
</dbReference>
<dbReference type="PROSITE" id="PS50883">
    <property type="entry name" value="EAL"/>
    <property type="match status" value="1"/>
</dbReference>
<dbReference type="InterPro" id="IPR043128">
    <property type="entry name" value="Rev_trsase/Diguanyl_cyclase"/>
</dbReference>
<evidence type="ECO:0000256" key="4">
    <source>
        <dbReference type="ARBA" id="ARBA00022989"/>
    </source>
</evidence>
<dbReference type="PROSITE" id="PS50112">
    <property type="entry name" value="PAS"/>
    <property type="match status" value="2"/>
</dbReference>
<dbReference type="CDD" id="cd01949">
    <property type="entry name" value="GGDEF"/>
    <property type="match status" value="1"/>
</dbReference>
<dbReference type="SMART" id="SM00267">
    <property type="entry name" value="GGDEF"/>
    <property type="match status" value="1"/>
</dbReference>
<dbReference type="EMBL" id="JAUFPU010000003">
    <property type="protein sequence ID" value="MDN3575719.1"/>
    <property type="molecule type" value="Genomic_DNA"/>
</dbReference>
<dbReference type="InterPro" id="IPR035919">
    <property type="entry name" value="EAL_sf"/>
</dbReference>
<feature type="transmembrane region" description="Helical" evidence="6">
    <location>
        <begin position="12"/>
        <end position="31"/>
    </location>
</feature>
<keyword evidence="11" id="KW-0808">Transferase</keyword>
<dbReference type="Gene3D" id="3.30.450.20">
    <property type="entry name" value="PAS domain"/>
    <property type="match status" value="3"/>
</dbReference>
<dbReference type="PROSITE" id="PS50887">
    <property type="entry name" value="GGDEF"/>
    <property type="match status" value="1"/>
</dbReference>
<keyword evidence="2" id="KW-1003">Cell membrane</keyword>
<dbReference type="Pfam" id="PF13426">
    <property type="entry name" value="PAS_9"/>
    <property type="match status" value="1"/>
</dbReference>
<sequence>MSPALRQDLLTLTLPLFLLYFVLASLCVGLFKLSGGIAGLWLPNALGIVALLHFPGKWSLILPPVALANLLANLAFGASLQLTLFFVAANLVEILIGYWALRVHNISAAFDSDMSSTVRVLWAGVFMPPLLASVIGAAAFGTGELATFQHNWLRWYVSDTIGLLVMLPLLLNSSREAWRNHLAGRQSGDVVMLLALTMGTAYFALVHLPYPFAYIMLPLLLVALRLSVFGTALIGGINALFILTLIALDWLSPGSAREASTPLHHLPIALTLVPAYFLAVVIEQLRASRAQAAISEARFRGAMEFSAIGMALVSLEGHWLKVNPTLCGWLGYTEQELATMRFQDVTYPDDLQDDLDLVHDILSGRINTYKMEKRYICRNGRVLWVELAVSVVRDEAGTPLYFVSQIENIDQRKRAEEALQLDRSRLEQLAQSNGLGQWSWDAGRGLLWDGRMHALHAVTEANFRPALNTWAYLMHPLDGEGFEHAVRFAANGETQLDVEVRVVLPRGDMRHLRVAARLLPSQPGQPAQLLGSCCDMTDARRAKEMLFQAQERLQTTIAAISDAVLLTDALCTVSYMNPAAEAMTGWTLAMAKGVPYEQVFRALHSETGEPVGSPIKLSLQQMHGFCRDEGVTLISKTGERYEIRHTAAPVRASNGEVTGAVLVWHDQTSSHKLQKELSFSATHDALTGVYNRARFEQELQRAVVNAGERNCQHALCFIDIDHFKVVNDSAGHAAGDMLLRELALLLMEQVRNSDTIARIGGDEFALLLLNCDLGKAQEMGNKIIQAVTSLRFPWEGHVYVVGASIGIAPILPSTQGTGEIMGQADVACYAAQQAGGNRVSLYYAGQDDVKRQHHEILLASGLREALEKHRFTLYAQEIVPTASHADFHRHFELLLRMYDHEGGLMSPGVFIPAAERFGLMGSIDRWVIQEVLGNLGPALAAHSHVSVGINLSANSFNDAQFLPYLLQQIAQSAMAPRQLHFEVTETALMNQLSVASHILKTLRELGCKVALDDFGAGLSSFNYLKHFAVDIIKIDGSFVRNLDRNPTDAAIVATINQLAHQLGAATVGEFVESQEIFDCLAKLGVDYAQGYAVGRPIALDTVLAELQAGSKVRQIRGVR</sequence>
<dbReference type="CDD" id="cd00130">
    <property type="entry name" value="PAS"/>
    <property type="match status" value="3"/>
</dbReference>
<evidence type="ECO:0000256" key="5">
    <source>
        <dbReference type="ARBA" id="ARBA00023136"/>
    </source>
</evidence>
<comment type="caution">
    <text evidence="11">The sequence shown here is derived from an EMBL/GenBank/DDBJ whole genome shotgun (WGS) entry which is preliminary data.</text>
</comment>
<evidence type="ECO:0000256" key="6">
    <source>
        <dbReference type="SAM" id="Phobius"/>
    </source>
</evidence>
<dbReference type="SUPFAM" id="SSF55073">
    <property type="entry name" value="Nucleotide cyclase"/>
    <property type="match status" value="1"/>
</dbReference>
<evidence type="ECO:0000259" key="9">
    <source>
        <dbReference type="PROSITE" id="PS50883"/>
    </source>
</evidence>
<dbReference type="InterPro" id="IPR035965">
    <property type="entry name" value="PAS-like_dom_sf"/>
</dbReference>
<evidence type="ECO:0000259" key="8">
    <source>
        <dbReference type="PROSITE" id="PS50113"/>
    </source>
</evidence>
<dbReference type="Gene3D" id="2.10.70.100">
    <property type="match status" value="1"/>
</dbReference>
<evidence type="ECO:0000313" key="11">
    <source>
        <dbReference type="EMBL" id="MDN3575719.1"/>
    </source>
</evidence>
<dbReference type="RefSeq" id="WP_290331367.1">
    <property type="nucleotide sequence ID" value="NZ_JAUFPU010000003.1"/>
</dbReference>
<dbReference type="Proteomes" id="UP001180081">
    <property type="component" value="Unassembled WGS sequence"/>
</dbReference>
<feature type="domain" description="PAC" evidence="8">
    <location>
        <begin position="369"/>
        <end position="421"/>
    </location>
</feature>
<dbReference type="Pfam" id="PF05231">
    <property type="entry name" value="MASE1"/>
    <property type="match status" value="1"/>
</dbReference>
<evidence type="ECO:0000259" key="7">
    <source>
        <dbReference type="PROSITE" id="PS50112"/>
    </source>
</evidence>
<feature type="transmembrane region" description="Helical" evidence="6">
    <location>
        <begin position="38"/>
        <end position="54"/>
    </location>
</feature>
<feature type="transmembrane region" description="Helical" evidence="6">
    <location>
        <begin position="222"/>
        <end position="251"/>
    </location>
</feature>
<reference evidence="11" key="2">
    <citation type="submission" date="2023-06" db="EMBL/GenBank/DDBJ databases">
        <authorList>
            <person name="Lucena T."/>
            <person name="Sun Q."/>
        </authorList>
    </citation>
    <scope>NUCLEOTIDE SEQUENCE</scope>
    <source>
        <strain evidence="11">CECT 7703</strain>
    </source>
</reference>
<protein>
    <submittedName>
        <fullName evidence="11">Diguanylate cyclase</fullName>
        <ecNumber evidence="11">2.7.7.65</ecNumber>
    </submittedName>
</protein>
<feature type="transmembrane region" description="Helical" evidence="6">
    <location>
        <begin position="74"/>
        <end position="99"/>
    </location>
</feature>
<evidence type="ECO:0000259" key="10">
    <source>
        <dbReference type="PROSITE" id="PS50887"/>
    </source>
</evidence>